<evidence type="ECO:0000256" key="1">
    <source>
        <dbReference type="SAM" id="MobiDB-lite"/>
    </source>
</evidence>
<dbReference type="Proteomes" id="UP001519460">
    <property type="component" value="Unassembled WGS sequence"/>
</dbReference>
<feature type="compositionally biased region" description="Acidic residues" evidence="1">
    <location>
        <begin position="41"/>
        <end position="52"/>
    </location>
</feature>
<sequence>SSSRESWRERTAPYGVVGGSVRCSRYYKGTAFSGMPLQVTSEEESLGWECDFDTERHPDSHEDEREEGQDRDSSGEEEDEQEGGGRGRQTDTPYLTQSDLTVWERGTPRHPQQETEQQLQQRQQTPPPPPQAEKRGVRRHYSSSDAMADQKRPTQLLVPGTHPGIPWITASGIRKSR</sequence>
<protein>
    <submittedName>
        <fullName evidence="2">Uncharacterized protein</fullName>
    </submittedName>
</protein>
<gene>
    <name evidence="2" type="ORF">BaRGS_00000513</name>
</gene>
<feature type="compositionally biased region" description="Low complexity" evidence="1">
    <location>
        <begin position="114"/>
        <end position="124"/>
    </location>
</feature>
<accession>A0ABD0M8X6</accession>
<proteinExistence type="predicted"/>
<comment type="caution">
    <text evidence="2">The sequence shown here is derived from an EMBL/GenBank/DDBJ whole genome shotgun (WGS) entry which is preliminary data.</text>
</comment>
<feature type="region of interest" description="Disordered" evidence="1">
    <location>
        <begin position="35"/>
        <end position="177"/>
    </location>
</feature>
<feature type="non-terminal residue" evidence="2">
    <location>
        <position position="1"/>
    </location>
</feature>
<dbReference type="EMBL" id="JACVVK020000002">
    <property type="protein sequence ID" value="KAK7508274.1"/>
    <property type="molecule type" value="Genomic_DNA"/>
</dbReference>
<evidence type="ECO:0000313" key="2">
    <source>
        <dbReference type="EMBL" id="KAK7508274.1"/>
    </source>
</evidence>
<feature type="non-terminal residue" evidence="2">
    <location>
        <position position="177"/>
    </location>
</feature>
<keyword evidence="3" id="KW-1185">Reference proteome</keyword>
<dbReference type="AlphaFoldDB" id="A0ABD0M8X6"/>
<feature type="compositionally biased region" description="Polar residues" evidence="1">
    <location>
        <begin position="90"/>
        <end position="100"/>
    </location>
</feature>
<organism evidence="2 3">
    <name type="scientific">Batillaria attramentaria</name>
    <dbReference type="NCBI Taxonomy" id="370345"/>
    <lineage>
        <taxon>Eukaryota</taxon>
        <taxon>Metazoa</taxon>
        <taxon>Spiralia</taxon>
        <taxon>Lophotrochozoa</taxon>
        <taxon>Mollusca</taxon>
        <taxon>Gastropoda</taxon>
        <taxon>Caenogastropoda</taxon>
        <taxon>Sorbeoconcha</taxon>
        <taxon>Cerithioidea</taxon>
        <taxon>Batillariidae</taxon>
        <taxon>Batillaria</taxon>
    </lineage>
</organism>
<name>A0ABD0M8X6_9CAEN</name>
<evidence type="ECO:0000313" key="3">
    <source>
        <dbReference type="Proteomes" id="UP001519460"/>
    </source>
</evidence>
<feature type="compositionally biased region" description="Basic and acidic residues" evidence="1">
    <location>
        <begin position="53"/>
        <end position="74"/>
    </location>
</feature>
<reference evidence="2 3" key="1">
    <citation type="journal article" date="2023" name="Sci. Data">
        <title>Genome assembly of the Korean intertidal mud-creeper Batillaria attramentaria.</title>
        <authorList>
            <person name="Patra A.K."/>
            <person name="Ho P.T."/>
            <person name="Jun S."/>
            <person name="Lee S.J."/>
            <person name="Kim Y."/>
            <person name="Won Y.J."/>
        </authorList>
    </citation>
    <scope>NUCLEOTIDE SEQUENCE [LARGE SCALE GENOMIC DNA]</scope>
    <source>
        <strain evidence="2">Wonlab-2016</strain>
    </source>
</reference>